<proteinExistence type="predicted"/>
<accession>A0A2N6QUK7</accession>
<evidence type="ECO:0000256" key="1">
    <source>
        <dbReference type="SAM" id="Coils"/>
    </source>
</evidence>
<dbReference type="EMBL" id="PNGJ01000001">
    <property type="protein sequence ID" value="PMC25699.1"/>
    <property type="molecule type" value="Genomic_DNA"/>
</dbReference>
<gene>
    <name evidence="2" type="ORF">CJ231_01535</name>
</gene>
<dbReference type="OrthoDB" id="1081621at2"/>
<dbReference type="AlphaFoldDB" id="A0A2N6QUK7"/>
<dbReference type="Proteomes" id="UP000235564">
    <property type="component" value="Unassembled WGS sequence"/>
</dbReference>
<sequence>MTWVILLLTIIAWVAWSFWPSSARQMKRSVGIVACQSWYEMVCKGKTILYFAEIATDTALVRPSLQQDSCVRTTYSTGVWVNRYAFIPSCRGRMVTVMAKPDEFNRQDTWKLIENEKERNEKRIRQLRDQLKELNYYLRINNVHDEGYNTVAAYAYEKEAEKAHCIRLAQLFDTMRKTDRPQLIRKVVYTAYYRLPNGECQQVRMREVGSSKQCQTVLLQAVGRTTPTGVAPLSIFFVNGKSHGAALAVGYGGLGVKELASSDASCSIIPTTLHDNRHDLPAVLGGDGSPVFSTRGYFIGITKGNEVITRSQLRDLLRKEKQP</sequence>
<evidence type="ECO:0000313" key="3">
    <source>
        <dbReference type="Proteomes" id="UP000235564"/>
    </source>
</evidence>
<comment type="caution">
    <text evidence="2">The sequence shown here is derived from an EMBL/GenBank/DDBJ whole genome shotgun (WGS) entry which is preliminary data.</text>
</comment>
<keyword evidence="1" id="KW-0175">Coiled coil</keyword>
<reference evidence="2 3" key="1">
    <citation type="submission" date="2017-09" db="EMBL/GenBank/DDBJ databases">
        <title>Bacterial strain isolated from the female urinary microbiota.</title>
        <authorList>
            <person name="Thomas-White K."/>
            <person name="Kumar N."/>
            <person name="Forster S."/>
            <person name="Putonti C."/>
            <person name="Lawley T."/>
            <person name="Wolfe A.J."/>
        </authorList>
    </citation>
    <scope>NUCLEOTIDE SEQUENCE [LARGE SCALE GENOMIC DNA]</scope>
    <source>
        <strain evidence="2 3">UMB0536</strain>
    </source>
</reference>
<protein>
    <submittedName>
        <fullName evidence="2">Uncharacterized protein</fullName>
    </submittedName>
</protein>
<feature type="coiled-coil region" evidence="1">
    <location>
        <begin position="110"/>
        <end position="137"/>
    </location>
</feature>
<evidence type="ECO:0000313" key="2">
    <source>
        <dbReference type="EMBL" id="PMC25699.1"/>
    </source>
</evidence>
<name>A0A2N6QUK7_9BACT</name>
<organism evidence="2 3">
    <name type="scientific">Hoylesella buccalis</name>
    <dbReference type="NCBI Taxonomy" id="28127"/>
    <lineage>
        <taxon>Bacteria</taxon>
        <taxon>Pseudomonadati</taxon>
        <taxon>Bacteroidota</taxon>
        <taxon>Bacteroidia</taxon>
        <taxon>Bacteroidales</taxon>
        <taxon>Prevotellaceae</taxon>
        <taxon>Hoylesella</taxon>
    </lineage>
</organism>